<accession>A0A919SKS3</accession>
<reference evidence="1" key="1">
    <citation type="submission" date="2021-03" db="EMBL/GenBank/DDBJ databases">
        <title>Whole genome shotgun sequence of Actinoplanes consettensis NBRC 14913.</title>
        <authorList>
            <person name="Komaki H."/>
            <person name="Tamura T."/>
        </authorList>
    </citation>
    <scope>NUCLEOTIDE SEQUENCE</scope>
    <source>
        <strain evidence="1">NBRC 14913</strain>
    </source>
</reference>
<dbReference type="AlphaFoldDB" id="A0A919SKS3"/>
<dbReference type="Proteomes" id="UP000680865">
    <property type="component" value="Unassembled WGS sequence"/>
</dbReference>
<protein>
    <recommendedName>
        <fullName evidence="3">DUF4071 domain-containing protein</fullName>
    </recommendedName>
</protein>
<organism evidence="1 2">
    <name type="scientific">Winogradskya consettensis</name>
    <dbReference type="NCBI Taxonomy" id="113560"/>
    <lineage>
        <taxon>Bacteria</taxon>
        <taxon>Bacillati</taxon>
        <taxon>Actinomycetota</taxon>
        <taxon>Actinomycetes</taxon>
        <taxon>Micromonosporales</taxon>
        <taxon>Micromonosporaceae</taxon>
        <taxon>Winogradskya</taxon>
    </lineage>
</organism>
<dbReference type="InterPro" id="IPR046880">
    <property type="entry name" value="TPR-S"/>
</dbReference>
<evidence type="ECO:0000313" key="1">
    <source>
        <dbReference type="EMBL" id="GIM73476.1"/>
    </source>
</evidence>
<dbReference type="Pfam" id="PF20308">
    <property type="entry name" value="TPR-S"/>
    <property type="match status" value="1"/>
</dbReference>
<sequence>MIIIYGGAADTQDTSQLRDRVERLIRHLGPARLVGGLVTDAELMVAAEGLKAGREVLAVVPDTRDAFRAAMAAEHGDAWTRTFDQLLDAPRLTLRELTPGETLLDVAAEAAGDEQQWLVTIGPRDAEPAGEAVRDLIARAQQRGLLTLDLSPVRREQRAFVVMPYGSKKDAESGAEIDCDCVFDRVYVPLLEDADLDWSRADLGKDTGIIHPSMLAELANCDVVLVDLTTTNFNVAYELGVRHVFAAASTMLVGPHIIELGKRTPPFDIAMSRVHSFDRGLHLTDEQATEAIRKLGPVLELAVAKAEDDSPAHAWFAMVERSAPLLLHNEVREREARFADAHRRVADATRFATILDTARWLDTAGLGTRDSQALRIKLGAALLGIQAYAEALQLFDRSQPEVGDPQHKIWLLNTVMAYRRLSEQTGVTPQEKLAHVDRAQRLLEKAVRDGYGDSETYGIWGGMIKREIQSAGLPREDPRTRELFTAMAEKYREGFDRDPSYYTGINLLLAMRLCSPERDGRFHDEFTEIGAATRLFANRALRWDRSDVWARLTLAELALHQALENTAPDLTGPAALYLTAFRTANPDQIASARNQLEFLRTYDSFPTEITTLLGHLDQR</sequence>
<dbReference type="EMBL" id="BOQP01000017">
    <property type="protein sequence ID" value="GIM73476.1"/>
    <property type="molecule type" value="Genomic_DNA"/>
</dbReference>
<keyword evidence="2" id="KW-1185">Reference proteome</keyword>
<evidence type="ECO:0008006" key="3">
    <source>
        <dbReference type="Google" id="ProtNLM"/>
    </source>
</evidence>
<evidence type="ECO:0000313" key="2">
    <source>
        <dbReference type="Proteomes" id="UP000680865"/>
    </source>
</evidence>
<gene>
    <name evidence="1" type="ORF">Aco04nite_35440</name>
</gene>
<proteinExistence type="predicted"/>
<comment type="caution">
    <text evidence="1">The sequence shown here is derived from an EMBL/GenBank/DDBJ whole genome shotgun (WGS) entry which is preliminary data.</text>
</comment>
<dbReference type="RefSeq" id="WP_212998317.1">
    <property type="nucleotide sequence ID" value="NZ_BAAATW010000012.1"/>
</dbReference>
<name>A0A919SKS3_9ACTN</name>